<feature type="chain" id="PRO_5032832396" description="Phytocyanin domain-containing protein" evidence="1">
    <location>
        <begin position="22"/>
        <end position="102"/>
    </location>
</feature>
<name>A0A822YLA4_NELNU</name>
<feature type="signal peptide" evidence="1">
    <location>
        <begin position="1"/>
        <end position="21"/>
    </location>
</feature>
<dbReference type="InterPro" id="IPR008972">
    <property type="entry name" value="Cupredoxin"/>
</dbReference>
<proteinExistence type="predicted"/>
<dbReference type="AlphaFoldDB" id="A0A822YLA4"/>
<accession>A0A822YLA4</accession>
<dbReference type="EMBL" id="DUZY01000003">
    <property type="protein sequence ID" value="DAD32361.1"/>
    <property type="molecule type" value="Genomic_DNA"/>
</dbReference>
<dbReference type="Gene3D" id="2.60.40.420">
    <property type="entry name" value="Cupredoxins - blue copper proteins"/>
    <property type="match status" value="1"/>
</dbReference>
<protein>
    <recommendedName>
        <fullName evidence="4">Phytocyanin domain-containing protein</fullName>
    </recommendedName>
</protein>
<comment type="caution">
    <text evidence="2">The sequence shown here is derived from an EMBL/GenBank/DDBJ whole genome shotgun (WGS) entry which is preliminary data.</text>
</comment>
<gene>
    <name evidence="2" type="ORF">HUJ06_011212</name>
</gene>
<sequence>MSVSAFRLSFLCLLLLECVVATVTTLVRGTDHIVGANRGWNPGINYTLWANNHTFYIGDLIRKCPPPSPSSQSLIKLLKPHLQISRERLRQLHHLRSSRELE</sequence>
<reference evidence="2 3" key="1">
    <citation type="journal article" date="2020" name="Mol. Biol. Evol.">
        <title>Distinct Expression and Methylation Patterns for Genes with Different Fates following a Single Whole-Genome Duplication in Flowering Plants.</title>
        <authorList>
            <person name="Shi T."/>
            <person name="Rahmani R.S."/>
            <person name="Gugger P.F."/>
            <person name="Wang M."/>
            <person name="Li H."/>
            <person name="Zhang Y."/>
            <person name="Li Z."/>
            <person name="Wang Q."/>
            <person name="Van de Peer Y."/>
            <person name="Marchal K."/>
            <person name="Chen J."/>
        </authorList>
    </citation>
    <scope>NUCLEOTIDE SEQUENCE [LARGE SCALE GENOMIC DNA]</scope>
    <source>
        <tissue evidence="2">Leaf</tissue>
    </source>
</reference>
<dbReference type="SUPFAM" id="SSF49503">
    <property type="entry name" value="Cupredoxins"/>
    <property type="match status" value="1"/>
</dbReference>
<keyword evidence="3" id="KW-1185">Reference proteome</keyword>
<keyword evidence="1" id="KW-0732">Signal</keyword>
<evidence type="ECO:0000313" key="3">
    <source>
        <dbReference type="Proteomes" id="UP000607653"/>
    </source>
</evidence>
<organism evidence="2 3">
    <name type="scientific">Nelumbo nucifera</name>
    <name type="common">Sacred lotus</name>
    <dbReference type="NCBI Taxonomy" id="4432"/>
    <lineage>
        <taxon>Eukaryota</taxon>
        <taxon>Viridiplantae</taxon>
        <taxon>Streptophyta</taxon>
        <taxon>Embryophyta</taxon>
        <taxon>Tracheophyta</taxon>
        <taxon>Spermatophyta</taxon>
        <taxon>Magnoliopsida</taxon>
        <taxon>Proteales</taxon>
        <taxon>Nelumbonaceae</taxon>
        <taxon>Nelumbo</taxon>
    </lineage>
</organism>
<evidence type="ECO:0008006" key="4">
    <source>
        <dbReference type="Google" id="ProtNLM"/>
    </source>
</evidence>
<dbReference type="Proteomes" id="UP000607653">
    <property type="component" value="Unassembled WGS sequence"/>
</dbReference>
<evidence type="ECO:0000313" key="2">
    <source>
        <dbReference type="EMBL" id="DAD32361.1"/>
    </source>
</evidence>
<evidence type="ECO:0000256" key="1">
    <source>
        <dbReference type="SAM" id="SignalP"/>
    </source>
</evidence>